<keyword evidence="8 11" id="KW-0067">ATP-binding</keyword>
<keyword evidence="6 11" id="KW-0548">Nucleotidyltransferase</keyword>
<dbReference type="OrthoDB" id="5295945at2"/>
<keyword evidence="5 11" id="KW-0808">Transferase</keyword>
<evidence type="ECO:0000313" key="13">
    <source>
        <dbReference type="EMBL" id="AKF24069.1"/>
    </source>
</evidence>
<dbReference type="HAMAP" id="MF_00244">
    <property type="entry name" value="NaMN_adenylyltr"/>
    <property type="match status" value="1"/>
</dbReference>
<proteinExistence type="inferred from homology"/>
<evidence type="ECO:0000256" key="5">
    <source>
        <dbReference type="ARBA" id="ARBA00022679"/>
    </source>
</evidence>
<dbReference type="EMBL" id="CP011308">
    <property type="protein sequence ID" value="AKF24069.1"/>
    <property type="molecule type" value="Genomic_DNA"/>
</dbReference>
<sequence>MVNQSKPEVAIFGGSFDPPHKGHQQIIRKAVQILDIDKLIVLPAYLNPFKNVSLASPEKRLEWCHQLFDELPGVVVDDYEIRQNKSVRTSQSVKHFNNAYSVKYLIIGSDNLSTLTKWHEFEWLNDHITWVIVTRKGHPVQTEGLKSWRILEIDFPISSTTIREKKDLRYIDSKIKQSVEKTIKDKKE</sequence>
<feature type="domain" description="Cytidyltransferase-like" evidence="12">
    <location>
        <begin position="11"/>
        <end position="165"/>
    </location>
</feature>
<evidence type="ECO:0000256" key="11">
    <source>
        <dbReference type="HAMAP-Rule" id="MF_00244"/>
    </source>
</evidence>
<evidence type="ECO:0000256" key="9">
    <source>
        <dbReference type="ARBA" id="ARBA00023027"/>
    </source>
</evidence>
<evidence type="ECO:0000256" key="6">
    <source>
        <dbReference type="ARBA" id="ARBA00022695"/>
    </source>
</evidence>
<evidence type="ECO:0000313" key="14">
    <source>
        <dbReference type="Proteomes" id="UP000034444"/>
    </source>
</evidence>
<evidence type="ECO:0000256" key="2">
    <source>
        <dbReference type="ARBA" id="ARBA00005019"/>
    </source>
</evidence>
<dbReference type="EC" id="2.7.7.18" evidence="11"/>
<reference evidence="13 14" key="1">
    <citation type="submission" date="2015-04" db="EMBL/GenBank/DDBJ databases">
        <title>Complete genome sequence of Sulfurovum lithotrophicum ATCC BAA-797T.</title>
        <authorList>
            <person name="Ahn J."/>
            <person name="Park G."/>
            <person name="Jeon W."/>
            <person name="Jang Y."/>
            <person name="Jang M."/>
            <person name="Lee H."/>
            <person name="Lee H."/>
        </authorList>
    </citation>
    <scope>NUCLEOTIDE SEQUENCE [LARGE SCALE GENOMIC DNA]</scope>
    <source>
        <strain evidence="14">ATCC BAA-797 / 42BKT</strain>
    </source>
</reference>
<dbReference type="AlphaFoldDB" id="A0A7U4LZF6"/>
<dbReference type="NCBIfam" id="TIGR00482">
    <property type="entry name" value="nicotinate (nicotinamide) nucleotide adenylyltransferase"/>
    <property type="match status" value="1"/>
</dbReference>
<dbReference type="PANTHER" id="PTHR39321:SF3">
    <property type="entry name" value="PHOSPHOPANTETHEINE ADENYLYLTRANSFERASE"/>
    <property type="match status" value="1"/>
</dbReference>
<dbReference type="KEGG" id="slh:YH65_00585"/>
<keyword evidence="4 11" id="KW-0662">Pyridine nucleotide biosynthesis</keyword>
<name>A0A7U4LZF6_9BACT</name>
<dbReference type="GO" id="GO:0009435">
    <property type="term" value="P:NAD+ biosynthetic process"/>
    <property type="evidence" value="ECO:0007669"/>
    <property type="project" value="UniProtKB-UniRule"/>
</dbReference>
<organism evidence="13 14">
    <name type="scientific">Sulfurovum lithotrophicum</name>
    <dbReference type="NCBI Taxonomy" id="206403"/>
    <lineage>
        <taxon>Bacteria</taxon>
        <taxon>Pseudomonadati</taxon>
        <taxon>Campylobacterota</taxon>
        <taxon>Epsilonproteobacteria</taxon>
        <taxon>Campylobacterales</taxon>
        <taxon>Sulfurovaceae</taxon>
        <taxon>Sulfurovum</taxon>
    </lineage>
</organism>
<evidence type="ECO:0000256" key="7">
    <source>
        <dbReference type="ARBA" id="ARBA00022741"/>
    </source>
</evidence>
<dbReference type="Pfam" id="PF01467">
    <property type="entry name" value="CTP_transf_like"/>
    <property type="match status" value="1"/>
</dbReference>
<keyword evidence="7 11" id="KW-0547">Nucleotide-binding</keyword>
<dbReference type="GO" id="GO:0005524">
    <property type="term" value="F:ATP binding"/>
    <property type="evidence" value="ECO:0007669"/>
    <property type="project" value="UniProtKB-KW"/>
</dbReference>
<evidence type="ECO:0000256" key="8">
    <source>
        <dbReference type="ARBA" id="ARBA00022840"/>
    </source>
</evidence>
<dbReference type="NCBIfam" id="TIGR00125">
    <property type="entry name" value="cyt_tran_rel"/>
    <property type="match status" value="1"/>
</dbReference>
<dbReference type="CDD" id="cd02165">
    <property type="entry name" value="NMNAT"/>
    <property type="match status" value="1"/>
</dbReference>
<evidence type="ECO:0000256" key="1">
    <source>
        <dbReference type="ARBA" id="ARBA00002324"/>
    </source>
</evidence>
<comment type="pathway">
    <text evidence="2 11">Cofactor biosynthesis; NAD(+) biosynthesis; deamido-NAD(+) from nicotinate D-ribonucleotide: step 1/1.</text>
</comment>
<dbReference type="InterPro" id="IPR014729">
    <property type="entry name" value="Rossmann-like_a/b/a_fold"/>
</dbReference>
<comment type="catalytic activity">
    <reaction evidence="10 11">
        <text>nicotinate beta-D-ribonucleotide + ATP + H(+) = deamido-NAD(+) + diphosphate</text>
        <dbReference type="Rhea" id="RHEA:22860"/>
        <dbReference type="ChEBI" id="CHEBI:15378"/>
        <dbReference type="ChEBI" id="CHEBI:30616"/>
        <dbReference type="ChEBI" id="CHEBI:33019"/>
        <dbReference type="ChEBI" id="CHEBI:57502"/>
        <dbReference type="ChEBI" id="CHEBI:58437"/>
        <dbReference type="EC" id="2.7.7.18"/>
    </reaction>
</comment>
<dbReference type="GO" id="GO:0004515">
    <property type="term" value="F:nicotinate-nucleotide adenylyltransferase activity"/>
    <property type="evidence" value="ECO:0007669"/>
    <property type="project" value="UniProtKB-UniRule"/>
</dbReference>
<evidence type="ECO:0000256" key="3">
    <source>
        <dbReference type="ARBA" id="ARBA00009014"/>
    </source>
</evidence>
<reference evidence="14" key="2">
    <citation type="journal article" date="2017" name="Stand. Genomic Sci.">
        <title>Complete genome sequence of the sulfur-oxidizing chemolithoautotrophic Sulfurovum lithotrophicum 42BKTT.</title>
        <authorList>
            <person name="Jeon W."/>
            <person name="Priscilla L."/>
            <person name="Park G."/>
            <person name="Lee H."/>
            <person name="Lee N."/>
            <person name="Lee D."/>
            <person name="Kwon H."/>
            <person name="Ahn I."/>
            <person name="Lee C."/>
            <person name="Lee H."/>
            <person name="Ahn J."/>
        </authorList>
    </citation>
    <scope>NUCLEOTIDE SEQUENCE [LARGE SCALE GENOMIC DNA]</scope>
    <source>
        <strain evidence="14">ATCC BAA-797 / 42BKT</strain>
    </source>
</reference>
<dbReference type="UniPathway" id="UPA00253">
    <property type="reaction ID" value="UER00332"/>
</dbReference>
<dbReference type="Proteomes" id="UP000034444">
    <property type="component" value="Chromosome"/>
</dbReference>
<accession>A0A7U4LZF6</accession>
<dbReference type="SUPFAM" id="SSF52374">
    <property type="entry name" value="Nucleotidylyl transferase"/>
    <property type="match status" value="1"/>
</dbReference>
<evidence type="ECO:0000256" key="4">
    <source>
        <dbReference type="ARBA" id="ARBA00022642"/>
    </source>
</evidence>
<comment type="function">
    <text evidence="1 11">Catalyzes the reversible adenylation of nicotinate mononucleotide (NaMN) to nicotinic acid adenine dinucleotide (NaAD).</text>
</comment>
<protein>
    <recommendedName>
        <fullName evidence="11">Probable nicotinate-nucleotide adenylyltransferase</fullName>
        <ecNumber evidence="11">2.7.7.18</ecNumber>
    </recommendedName>
    <alternativeName>
        <fullName evidence="11">Deamido-NAD(+) diphosphorylase</fullName>
    </alternativeName>
    <alternativeName>
        <fullName evidence="11">Deamido-NAD(+) pyrophosphorylase</fullName>
    </alternativeName>
    <alternativeName>
        <fullName evidence="11">Nicotinate mononucleotide adenylyltransferase</fullName>
        <shortName evidence="11">NaMN adenylyltransferase</shortName>
    </alternativeName>
</protein>
<dbReference type="InterPro" id="IPR005248">
    <property type="entry name" value="NadD/NMNAT"/>
</dbReference>
<evidence type="ECO:0000259" key="12">
    <source>
        <dbReference type="Pfam" id="PF01467"/>
    </source>
</evidence>
<evidence type="ECO:0000256" key="10">
    <source>
        <dbReference type="ARBA" id="ARBA00048721"/>
    </source>
</evidence>
<gene>
    <name evidence="11" type="primary">nadD</name>
    <name evidence="13" type="ORF">YH65_00585</name>
</gene>
<comment type="similarity">
    <text evidence="3 11">Belongs to the NadD family.</text>
</comment>
<dbReference type="PANTHER" id="PTHR39321">
    <property type="entry name" value="NICOTINATE-NUCLEOTIDE ADENYLYLTRANSFERASE-RELATED"/>
    <property type="match status" value="1"/>
</dbReference>
<dbReference type="RefSeq" id="WP_046550177.1">
    <property type="nucleotide sequence ID" value="NZ_CP011308.1"/>
</dbReference>
<dbReference type="Gene3D" id="3.40.50.620">
    <property type="entry name" value="HUPs"/>
    <property type="match status" value="1"/>
</dbReference>
<keyword evidence="9 11" id="KW-0520">NAD</keyword>
<keyword evidence="14" id="KW-1185">Reference proteome</keyword>
<dbReference type="InterPro" id="IPR004821">
    <property type="entry name" value="Cyt_trans-like"/>
</dbReference>